<dbReference type="GO" id="GO:0061564">
    <property type="term" value="P:axon development"/>
    <property type="evidence" value="ECO:0007669"/>
    <property type="project" value="UniProtKB-ARBA"/>
</dbReference>
<dbReference type="Pfam" id="PF07714">
    <property type="entry name" value="PK_Tyr_Ser-Thr"/>
    <property type="match status" value="1"/>
</dbReference>
<feature type="non-terminal residue" evidence="14">
    <location>
        <position position="376"/>
    </location>
</feature>
<evidence type="ECO:0000256" key="1">
    <source>
        <dbReference type="ARBA" id="ARBA00004308"/>
    </source>
</evidence>
<protein>
    <recommendedName>
        <fullName evidence="11">Tyrosine-protein kinase</fullName>
        <ecNumber evidence="11">2.7.10.2</ecNumber>
    </recommendedName>
</protein>
<dbReference type="Proteomes" id="UP001328107">
    <property type="component" value="Unassembled WGS sequence"/>
</dbReference>
<evidence type="ECO:0000256" key="9">
    <source>
        <dbReference type="ARBA" id="ARBA00051245"/>
    </source>
</evidence>
<evidence type="ECO:0000256" key="8">
    <source>
        <dbReference type="ARBA" id="ARBA00051243"/>
    </source>
</evidence>
<dbReference type="EC" id="2.7.10.2" evidence="11"/>
<dbReference type="SUPFAM" id="SSF56112">
    <property type="entry name" value="Protein kinase-like (PK-like)"/>
    <property type="match status" value="1"/>
</dbReference>
<dbReference type="FunFam" id="1.10.510.10:FF:001512">
    <property type="entry name" value="Receptor tyrosine-protein kinase erbB-2"/>
    <property type="match status" value="1"/>
</dbReference>
<dbReference type="CDD" id="cd00192">
    <property type="entry name" value="PTKc"/>
    <property type="match status" value="1"/>
</dbReference>
<keyword evidence="15" id="KW-1185">Reference proteome</keyword>
<dbReference type="AlphaFoldDB" id="A0AAN5CK29"/>
<evidence type="ECO:0000256" key="5">
    <source>
        <dbReference type="ARBA" id="ARBA00022840"/>
    </source>
</evidence>
<dbReference type="InterPro" id="IPR008266">
    <property type="entry name" value="Tyr_kinase_AS"/>
</dbReference>
<comment type="subcellular location">
    <subcellularLocation>
        <location evidence="1">Endomembrane system</location>
    </subcellularLocation>
</comment>
<evidence type="ECO:0000256" key="6">
    <source>
        <dbReference type="ARBA" id="ARBA00023136"/>
    </source>
</evidence>
<evidence type="ECO:0000313" key="14">
    <source>
        <dbReference type="EMBL" id="GMR45864.1"/>
    </source>
</evidence>
<organism evidence="14 15">
    <name type="scientific">Pristionchus mayeri</name>
    <dbReference type="NCBI Taxonomy" id="1317129"/>
    <lineage>
        <taxon>Eukaryota</taxon>
        <taxon>Metazoa</taxon>
        <taxon>Ecdysozoa</taxon>
        <taxon>Nematoda</taxon>
        <taxon>Chromadorea</taxon>
        <taxon>Rhabditida</taxon>
        <taxon>Rhabditina</taxon>
        <taxon>Diplogasteromorpha</taxon>
        <taxon>Diplogasteroidea</taxon>
        <taxon>Neodiplogasteridae</taxon>
        <taxon>Pristionchus</taxon>
    </lineage>
</organism>
<gene>
    <name evidence="14" type="ORF">PMAYCL1PPCAC_16059</name>
</gene>
<dbReference type="PROSITE" id="PS50011">
    <property type="entry name" value="PROTEIN_KINASE_DOM"/>
    <property type="match status" value="1"/>
</dbReference>
<dbReference type="PROSITE" id="PS50001">
    <property type="entry name" value="SH2"/>
    <property type="match status" value="1"/>
</dbReference>
<feature type="non-terminal residue" evidence="14">
    <location>
        <position position="1"/>
    </location>
</feature>
<dbReference type="PANTHER" id="PTHR24418">
    <property type="entry name" value="TYROSINE-PROTEIN KINASE"/>
    <property type="match status" value="1"/>
</dbReference>
<feature type="domain" description="Protein kinase" evidence="13">
    <location>
        <begin position="120"/>
        <end position="376"/>
    </location>
</feature>
<dbReference type="GO" id="GO:0004715">
    <property type="term" value="F:non-membrane spanning protein tyrosine kinase activity"/>
    <property type="evidence" value="ECO:0007669"/>
    <property type="project" value="UniProtKB-EC"/>
</dbReference>
<comment type="catalytic activity">
    <reaction evidence="9 11">
        <text>L-tyrosyl-[protein] + ATP = O-phospho-L-tyrosyl-[protein] + ADP + H(+)</text>
        <dbReference type="Rhea" id="RHEA:10596"/>
        <dbReference type="Rhea" id="RHEA-COMP:10136"/>
        <dbReference type="Rhea" id="RHEA-COMP:20101"/>
        <dbReference type="ChEBI" id="CHEBI:15378"/>
        <dbReference type="ChEBI" id="CHEBI:30616"/>
        <dbReference type="ChEBI" id="CHEBI:46858"/>
        <dbReference type="ChEBI" id="CHEBI:61978"/>
        <dbReference type="ChEBI" id="CHEBI:456216"/>
        <dbReference type="EC" id="2.7.10.2"/>
    </reaction>
</comment>
<dbReference type="EMBL" id="BTRK01000004">
    <property type="protein sequence ID" value="GMR45864.1"/>
    <property type="molecule type" value="Genomic_DNA"/>
</dbReference>
<dbReference type="GO" id="GO:0012505">
    <property type="term" value="C:endomembrane system"/>
    <property type="evidence" value="ECO:0007669"/>
    <property type="project" value="UniProtKB-SubCell"/>
</dbReference>
<dbReference type="GO" id="GO:0005524">
    <property type="term" value="F:ATP binding"/>
    <property type="evidence" value="ECO:0007669"/>
    <property type="project" value="UniProtKB-KW"/>
</dbReference>
<name>A0AAN5CK29_9BILA</name>
<feature type="domain" description="SH2" evidence="12">
    <location>
        <begin position="7"/>
        <end position="104"/>
    </location>
</feature>
<evidence type="ECO:0000313" key="15">
    <source>
        <dbReference type="Proteomes" id="UP001328107"/>
    </source>
</evidence>
<keyword evidence="5 11" id="KW-0067">ATP-binding</keyword>
<dbReference type="InterPro" id="IPR036860">
    <property type="entry name" value="SH2_dom_sf"/>
</dbReference>
<sequence length="376" mass="42837">DKKNQRWISLELTREEAEEILMEQKYAAGSFIFRPRESNSISRVLALSIKTNPFKCAVARYLIKRENGGFRVDAGRKTFESLTDLVNNYSGRRNTSNIALKHSVEKDMWVAHWDYAATEIQKGRRLDGGDAGEVFLGKLSGGEVVAIKMPNLMRMDVVDFYKEAEVSRPCKHPNILETFGICRSRLYILTEYLPNGDLKKFLRNHALSANECLSISQKIASAMEYLSGLPIVHRDLAARNILVGETIDTIKVADFGLARSLPGSPYYITEREAFPLGWTAPEGYVILEGIVTIKKGEITVAADVWSYGIVLWELYSNGQNPYMEIAADDLYRQLKEVGYRLPQPAKCRDEIYAKMLEFWNIDRKARPKFAEIREFL</sequence>
<comment type="catalytic activity">
    <reaction evidence="8">
        <text>L-tyrosyl-[protein] + ATP = O-phospho-L-tyrosyl-[protein] + ADP + H(+)</text>
        <dbReference type="Rhea" id="RHEA:10596"/>
        <dbReference type="Rhea" id="RHEA-COMP:10136"/>
        <dbReference type="Rhea" id="RHEA-COMP:20101"/>
        <dbReference type="ChEBI" id="CHEBI:15378"/>
        <dbReference type="ChEBI" id="CHEBI:30616"/>
        <dbReference type="ChEBI" id="CHEBI:46858"/>
        <dbReference type="ChEBI" id="CHEBI:61978"/>
        <dbReference type="ChEBI" id="CHEBI:456216"/>
        <dbReference type="EC" id="2.7.10.1"/>
    </reaction>
</comment>
<dbReference type="InterPro" id="IPR001245">
    <property type="entry name" value="Ser-Thr/Tyr_kinase_cat_dom"/>
</dbReference>
<reference evidence="15" key="1">
    <citation type="submission" date="2022-10" db="EMBL/GenBank/DDBJ databases">
        <title>Genome assembly of Pristionchus species.</title>
        <authorList>
            <person name="Yoshida K."/>
            <person name="Sommer R.J."/>
        </authorList>
    </citation>
    <scope>NUCLEOTIDE SEQUENCE [LARGE SCALE GENOMIC DNA]</scope>
    <source>
        <strain evidence="15">RS5460</strain>
    </source>
</reference>
<evidence type="ECO:0000256" key="3">
    <source>
        <dbReference type="ARBA" id="ARBA00022741"/>
    </source>
</evidence>
<dbReference type="SMART" id="SM00219">
    <property type="entry name" value="TyrKc"/>
    <property type="match status" value="1"/>
</dbReference>
<keyword evidence="4 11" id="KW-0418">Kinase</keyword>
<dbReference type="InterPro" id="IPR050198">
    <property type="entry name" value="Non-receptor_tyrosine_kinases"/>
</dbReference>
<evidence type="ECO:0000256" key="2">
    <source>
        <dbReference type="ARBA" id="ARBA00022679"/>
    </source>
</evidence>
<keyword evidence="3 11" id="KW-0547">Nucleotide-binding</keyword>
<dbReference type="CDD" id="cd00173">
    <property type="entry name" value="SH2"/>
    <property type="match status" value="1"/>
</dbReference>
<dbReference type="GO" id="GO:0048680">
    <property type="term" value="P:positive regulation of axon regeneration"/>
    <property type="evidence" value="ECO:0007669"/>
    <property type="project" value="UniProtKB-ARBA"/>
</dbReference>
<evidence type="ECO:0000259" key="13">
    <source>
        <dbReference type="PROSITE" id="PS50011"/>
    </source>
</evidence>
<evidence type="ECO:0000256" key="10">
    <source>
        <dbReference type="PROSITE-ProRule" id="PRU00191"/>
    </source>
</evidence>
<comment type="caution">
    <text evidence="14">The sequence shown here is derived from an EMBL/GenBank/DDBJ whole genome shotgun (WGS) entry which is preliminary data.</text>
</comment>
<comment type="similarity">
    <text evidence="11">Belongs to the protein kinase superfamily. Tyr protein kinase family.</text>
</comment>
<proteinExistence type="inferred from homology"/>
<evidence type="ECO:0000256" key="7">
    <source>
        <dbReference type="ARBA" id="ARBA00023137"/>
    </source>
</evidence>
<dbReference type="SUPFAM" id="SSF55550">
    <property type="entry name" value="SH2 domain"/>
    <property type="match status" value="1"/>
</dbReference>
<accession>A0AAN5CK29</accession>
<dbReference type="PROSITE" id="PS00109">
    <property type="entry name" value="PROTEIN_KINASE_TYR"/>
    <property type="match status" value="1"/>
</dbReference>
<dbReference type="Pfam" id="PF00017">
    <property type="entry name" value="SH2"/>
    <property type="match status" value="1"/>
</dbReference>
<dbReference type="InterPro" id="IPR000980">
    <property type="entry name" value="SH2"/>
</dbReference>
<evidence type="ECO:0000256" key="11">
    <source>
        <dbReference type="RuleBase" id="RU362096"/>
    </source>
</evidence>
<dbReference type="Gene3D" id="3.30.505.10">
    <property type="entry name" value="SH2 domain"/>
    <property type="match status" value="1"/>
</dbReference>
<keyword evidence="7 11" id="KW-0829">Tyrosine-protein kinase</keyword>
<dbReference type="InterPro" id="IPR020635">
    <property type="entry name" value="Tyr_kinase_cat_dom"/>
</dbReference>
<dbReference type="InterPro" id="IPR011009">
    <property type="entry name" value="Kinase-like_dom_sf"/>
</dbReference>
<keyword evidence="6" id="KW-0472">Membrane</keyword>
<keyword evidence="2 11" id="KW-0808">Transferase</keyword>
<evidence type="ECO:0000256" key="4">
    <source>
        <dbReference type="ARBA" id="ARBA00022777"/>
    </source>
</evidence>
<evidence type="ECO:0000259" key="12">
    <source>
        <dbReference type="PROSITE" id="PS50001"/>
    </source>
</evidence>
<dbReference type="PRINTS" id="PR00109">
    <property type="entry name" value="TYRKINASE"/>
</dbReference>
<dbReference type="Gene3D" id="1.10.510.10">
    <property type="entry name" value="Transferase(Phosphotransferase) domain 1"/>
    <property type="match status" value="1"/>
</dbReference>
<dbReference type="SMART" id="SM00252">
    <property type="entry name" value="SH2"/>
    <property type="match status" value="1"/>
</dbReference>
<keyword evidence="10" id="KW-0727">SH2 domain</keyword>
<dbReference type="GO" id="GO:0004714">
    <property type="term" value="F:transmembrane receptor protein tyrosine kinase activity"/>
    <property type="evidence" value="ECO:0007669"/>
    <property type="project" value="UniProtKB-EC"/>
</dbReference>
<dbReference type="InterPro" id="IPR000719">
    <property type="entry name" value="Prot_kinase_dom"/>
</dbReference>